<evidence type="ECO:0000313" key="10">
    <source>
        <dbReference type="Proteomes" id="UP000038040"/>
    </source>
</evidence>
<dbReference type="GO" id="GO:0010945">
    <property type="term" value="F:coenzyme A diphosphatase activity"/>
    <property type="evidence" value="ECO:0007669"/>
    <property type="project" value="InterPro"/>
</dbReference>
<evidence type="ECO:0000256" key="2">
    <source>
        <dbReference type="ARBA" id="ARBA00022692"/>
    </source>
</evidence>
<reference evidence="12" key="1">
    <citation type="submission" date="2017-02" db="UniProtKB">
        <authorList>
            <consortium name="WormBaseParasite"/>
        </authorList>
    </citation>
    <scope>IDENTIFICATION</scope>
</reference>
<dbReference type="Proteomes" id="UP000274756">
    <property type="component" value="Unassembled WGS sequence"/>
</dbReference>
<dbReference type="GO" id="GO:0034389">
    <property type="term" value="P:lipid droplet organization"/>
    <property type="evidence" value="ECO:0007669"/>
    <property type="project" value="TreeGrafter"/>
</dbReference>
<evidence type="ECO:0000256" key="1">
    <source>
        <dbReference type="ARBA" id="ARBA00004477"/>
    </source>
</evidence>
<feature type="transmembrane region" description="Helical" evidence="8">
    <location>
        <begin position="72"/>
        <end position="94"/>
    </location>
</feature>
<keyword evidence="2 8" id="KW-0812">Transmembrane</keyword>
<dbReference type="STRING" id="318479.A0A0N4UGX5"/>
<dbReference type="OrthoDB" id="5579088at2759"/>
<keyword evidence="11" id="KW-1185">Reference proteome</keyword>
<reference evidence="9 11" key="2">
    <citation type="submission" date="2018-11" db="EMBL/GenBank/DDBJ databases">
        <authorList>
            <consortium name="Pathogen Informatics"/>
        </authorList>
    </citation>
    <scope>NUCLEOTIDE SEQUENCE [LARGE SCALE GENOMIC DNA]</scope>
</reference>
<dbReference type="GO" id="GO:0005789">
    <property type="term" value="C:endoplasmic reticulum membrane"/>
    <property type="evidence" value="ECO:0007669"/>
    <property type="project" value="UniProtKB-SubCell"/>
</dbReference>
<accession>A0A0N4UGX5</accession>
<dbReference type="GO" id="GO:0008654">
    <property type="term" value="P:phospholipid biosynthetic process"/>
    <property type="evidence" value="ECO:0007669"/>
    <property type="project" value="TreeGrafter"/>
</dbReference>
<dbReference type="InterPro" id="IPR019388">
    <property type="entry name" value="FIT"/>
</dbReference>
<name>A0A0N4UGX5_DRAME</name>
<dbReference type="Proteomes" id="UP000038040">
    <property type="component" value="Unplaced"/>
</dbReference>
<proteinExistence type="predicted"/>
<keyword evidence="7 8" id="KW-0472">Membrane</keyword>
<evidence type="ECO:0000256" key="6">
    <source>
        <dbReference type="ARBA" id="ARBA00023098"/>
    </source>
</evidence>
<dbReference type="Pfam" id="PF10261">
    <property type="entry name" value="FIT"/>
    <property type="match status" value="2"/>
</dbReference>
<evidence type="ECO:0000256" key="4">
    <source>
        <dbReference type="ARBA" id="ARBA00022824"/>
    </source>
</evidence>
<evidence type="ECO:0000256" key="5">
    <source>
        <dbReference type="ARBA" id="ARBA00022989"/>
    </source>
</evidence>
<keyword evidence="5 8" id="KW-1133">Transmembrane helix</keyword>
<dbReference type="EMBL" id="UYYG01000020">
    <property type="protein sequence ID" value="VDN51405.1"/>
    <property type="molecule type" value="Genomic_DNA"/>
</dbReference>
<evidence type="ECO:0000313" key="9">
    <source>
        <dbReference type="EMBL" id="VDN51405.1"/>
    </source>
</evidence>
<comment type="subcellular location">
    <subcellularLocation>
        <location evidence="1">Endoplasmic reticulum membrane</location>
        <topology evidence="1">Multi-pass membrane protein</topology>
    </subcellularLocation>
</comment>
<organism evidence="10 12">
    <name type="scientific">Dracunculus medinensis</name>
    <name type="common">Guinea worm</name>
    <dbReference type="NCBI Taxonomy" id="318479"/>
    <lineage>
        <taxon>Eukaryota</taxon>
        <taxon>Metazoa</taxon>
        <taxon>Ecdysozoa</taxon>
        <taxon>Nematoda</taxon>
        <taxon>Chromadorea</taxon>
        <taxon>Rhabditida</taxon>
        <taxon>Spirurina</taxon>
        <taxon>Dracunculoidea</taxon>
        <taxon>Dracunculidae</taxon>
        <taxon>Dracunculus</taxon>
    </lineage>
</organism>
<dbReference type="PANTHER" id="PTHR23129:SF0">
    <property type="entry name" value="ACYL-COENZYME A DIPHOSPHATASE FITM2"/>
    <property type="match status" value="1"/>
</dbReference>
<evidence type="ECO:0000256" key="8">
    <source>
        <dbReference type="SAM" id="Phobius"/>
    </source>
</evidence>
<evidence type="ECO:0000256" key="7">
    <source>
        <dbReference type="ARBA" id="ARBA00023136"/>
    </source>
</evidence>
<evidence type="ECO:0000313" key="11">
    <source>
        <dbReference type="Proteomes" id="UP000274756"/>
    </source>
</evidence>
<dbReference type="GO" id="GO:0019915">
    <property type="term" value="P:lipid storage"/>
    <property type="evidence" value="ECO:0007669"/>
    <property type="project" value="InterPro"/>
</dbReference>
<dbReference type="PANTHER" id="PTHR23129">
    <property type="entry name" value="ACYL-COENZYME A DIPHOSPHATASE FITM2"/>
    <property type="match status" value="1"/>
</dbReference>
<feature type="transmembrane region" description="Helical" evidence="8">
    <location>
        <begin position="191"/>
        <end position="208"/>
    </location>
</feature>
<evidence type="ECO:0000256" key="3">
    <source>
        <dbReference type="ARBA" id="ARBA00022801"/>
    </source>
</evidence>
<protein>
    <submittedName>
        <fullName evidence="12">FIT family protein</fullName>
    </submittedName>
</protein>
<sequence length="220" mass="25472">MYGKKSTKPQQKQLKSVLFEKDYFLNKYGVKLGWFWTCSFICPFLYYATLVHKQNCKNIALHLSRIMISTSLWYFCTNGFVAVEHMSAYCYGAKTSSRSDCASCGGKWVPGFDISGHCFLLIYSILIICEEVGKFLPRFELFKMVSLAFRSLPFFVVKKKMATEKMAASYEIADFELMVSVIYYHRISHKVLGTLVAIFCWFITYRLWYPSIGLPPMPIN</sequence>
<evidence type="ECO:0000313" key="12">
    <source>
        <dbReference type="WBParaSite" id="DME_0000676401-mRNA-1"/>
    </source>
</evidence>
<gene>
    <name evidence="9" type="ORF">DME_LOCUS1378</name>
</gene>
<dbReference type="WBParaSite" id="DME_0000676401-mRNA-1">
    <property type="protein sequence ID" value="DME_0000676401-mRNA-1"/>
    <property type="gene ID" value="DME_0000676401"/>
</dbReference>
<keyword evidence="3" id="KW-0378">Hydrolase</keyword>
<feature type="transmembrane region" description="Helical" evidence="8">
    <location>
        <begin position="33"/>
        <end position="51"/>
    </location>
</feature>
<keyword evidence="6" id="KW-0443">Lipid metabolism</keyword>
<keyword evidence="4" id="KW-0256">Endoplasmic reticulum</keyword>
<dbReference type="AlphaFoldDB" id="A0A0N4UGX5"/>